<evidence type="ECO:0000256" key="8">
    <source>
        <dbReference type="ARBA" id="ARBA00023170"/>
    </source>
</evidence>
<comment type="subcellular location">
    <subcellularLocation>
        <location evidence="1 10">Cell outer membrane</location>
        <topology evidence="1 10">Multi-pass membrane protein</topology>
    </subcellularLocation>
</comment>
<keyword evidence="3 10" id="KW-1134">Transmembrane beta strand</keyword>
<dbReference type="EMBL" id="WTYJ01000003">
    <property type="protein sequence ID" value="MXP00301.1"/>
    <property type="molecule type" value="Genomic_DNA"/>
</dbReference>
<protein>
    <submittedName>
        <fullName evidence="15">TonB-dependent receptor</fullName>
    </submittedName>
</protein>
<dbReference type="OrthoDB" id="7176844at2"/>
<keyword evidence="16" id="KW-1185">Reference proteome</keyword>
<organism evidence="15 16">
    <name type="scientific">Croceibacterium xixiisoli</name>
    <dbReference type="NCBI Taxonomy" id="1476466"/>
    <lineage>
        <taxon>Bacteria</taxon>
        <taxon>Pseudomonadati</taxon>
        <taxon>Pseudomonadota</taxon>
        <taxon>Alphaproteobacteria</taxon>
        <taxon>Sphingomonadales</taxon>
        <taxon>Erythrobacteraceae</taxon>
        <taxon>Croceibacterium</taxon>
    </lineage>
</organism>
<evidence type="ECO:0000256" key="1">
    <source>
        <dbReference type="ARBA" id="ARBA00004571"/>
    </source>
</evidence>
<dbReference type="AlphaFoldDB" id="A0A6I4TYE7"/>
<keyword evidence="5 12" id="KW-0732">Signal</keyword>
<evidence type="ECO:0000256" key="2">
    <source>
        <dbReference type="ARBA" id="ARBA00022448"/>
    </source>
</evidence>
<proteinExistence type="inferred from homology"/>
<dbReference type="GO" id="GO:0009279">
    <property type="term" value="C:cell outer membrane"/>
    <property type="evidence" value="ECO:0007669"/>
    <property type="project" value="UniProtKB-SubCell"/>
</dbReference>
<keyword evidence="6 11" id="KW-0798">TonB box</keyword>
<dbReference type="Proteomes" id="UP000469430">
    <property type="component" value="Unassembled WGS sequence"/>
</dbReference>
<dbReference type="Gene3D" id="2.40.170.20">
    <property type="entry name" value="TonB-dependent receptor, beta-barrel domain"/>
    <property type="match status" value="1"/>
</dbReference>
<dbReference type="InterPro" id="IPR036942">
    <property type="entry name" value="Beta-barrel_TonB_sf"/>
</dbReference>
<evidence type="ECO:0000259" key="13">
    <source>
        <dbReference type="Pfam" id="PF00593"/>
    </source>
</evidence>
<dbReference type="GO" id="GO:0015344">
    <property type="term" value="F:siderophore uptake transmembrane transporter activity"/>
    <property type="evidence" value="ECO:0007669"/>
    <property type="project" value="TreeGrafter"/>
</dbReference>
<evidence type="ECO:0000256" key="12">
    <source>
        <dbReference type="SAM" id="SignalP"/>
    </source>
</evidence>
<evidence type="ECO:0000313" key="15">
    <source>
        <dbReference type="EMBL" id="MXP00301.1"/>
    </source>
</evidence>
<dbReference type="InterPro" id="IPR037066">
    <property type="entry name" value="Plug_dom_sf"/>
</dbReference>
<dbReference type="PROSITE" id="PS52016">
    <property type="entry name" value="TONB_DEPENDENT_REC_3"/>
    <property type="match status" value="1"/>
</dbReference>
<dbReference type="Pfam" id="PF00593">
    <property type="entry name" value="TonB_dep_Rec_b-barrel"/>
    <property type="match status" value="1"/>
</dbReference>
<evidence type="ECO:0000256" key="9">
    <source>
        <dbReference type="ARBA" id="ARBA00023237"/>
    </source>
</evidence>
<feature type="chain" id="PRO_5026076117" evidence="12">
    <location>
        <begin position="41"/>
        <end position="697"/>
    </location>
</feature>
<accession>A0A6I4TYE7</accession>
<gene>
    <name evidence="15" type="ORF">GRI97_15010</name>
</gene>
<feature type="domain" description="TonB-dependent receptor plug" evidence="14">
    <location>
        <begin position="75"/>
        <end position="184"/>
    </location>
</feature>
<dbReference type="Pfam" id="PF07715">
    <property type="entry name" value="Plug"/>
    <property type="match status" value="1"/>
</dbReference>
<evidence type="ECO:0000313" key="16">
    <source>
        <dbReference type="Proteomes" id="UP000469430"/>
    </source>
</evidence>
<keyword evidence="9 10" id="KW-0998">Cell outer membrane</keyword>
<dbReference type="PANTHER" id="PTHR30069">
    <property type="entry name" value="TONB-DEPENDENT OUTER MEMBRANE RECEPTOR"/>
    <property type="match status" value="1"/>
</dbReference>
<dbReference type="PANTHER" id="PTHR30069:SF29">
    <property type="entry name" value="HEMOGLOBIN AND HEMOGLOBIN-HAPTOGLOBIN-BINDING PROTEIN 1-RELATED"/>
    <property type="match status" value="1"/>
</dbReference>
<comment type="similarity">
    <text evidence="10 11">Belongs to the TonB-dependent receptor family.</text>
</comment>
<dbReference type="SUPFAM" id="SSF56935">
    <property type="entry name" value="Porins"/>
    <property type="match status" value="1"/>
</dbReference>
<evidence type="ECO:0000256" key="4">
    <source>
        <dbReference type="ARBA" id="ARBA00022692"/>
    </source>
</evidence>
<evidence type="ECO:0000256" key="7">
    <source>
        <dbReference type="ARBA" id="ARBA00023136"/>
    </source>
</evidence>
<feature type="domain" description="TonB-dependent receptor-like beta-barrel" evidence="13">
    <location>
        <begin position="241"/>
        <end position="664"/>
    </location>
</feature>
<evidence type="ECO:0000259" key="14">
    <source>
        <dbReference type="Pfam" id="PF07715"/>
    </source>
</evidence>
<keyword evidence="7 10" id="KW-0472">Membrane</keyword>
<keyword evidence="8 15" id="KW-0675">Receptor</keyword>
<dbReference type="InterPro" id="IPR039426">
    <property type="entry name" value="TonB-dep_rcpt-like"/>
</dbReference>
<comment type="caution">
    <text evidence="15">The sequence shown here is derived from an EMBL/GenBank/DDBJ whole genome shotgun (WGS) entry which is preliminary data.</text>
</comment>
<feature type="signal peptide" evidence="12">
    <location>
        <begin position="1"/>
        <end position="40"/>
    </location>
</feature>
<sequence>MPVNMRAASAARQERGFMSRFVLPSVGITLAILLAGQAQAQTASATNSTSAETTTDTSLTIGEIVVTADRQTRISKVLTSVDVLSGSIAQRENVDATFQLFSRMPGVLTTNFGQGPSTAGAISFRGFNGEGGINAVKVLIDGVPSNTNDGFSWMLDALQPMDIDRIEVVRGTSDPRYGLHNIAGNVNISTRQGGTYVDAKASGGSFGTYDGQLSAGYETGAFTQNYFVGYRHTGGYRDHAEGDRFNISGKWFYNGEGFSLGAIARYYHGKGQEPGFLTAEDSAENPRQSYPVSATDGGNRKIQHYSLHFDADVTSQLSTRAKLFMIDFDDTRFVRFSESISQQERITKQRQYGGLAAVNWQPDVGNLLHALSFEVGADFQIQDNHLGRYLTTERVRNSYVIAQYFDFSNYGGYIQAVIEPTDWLRITPAYRIDRIEGNFEDRIGGSTYPVNDYGTIGQPKISAAITPINGVTAYGNYGRTFQVGLGSASYLIPPQTTNLSPSYNDGWELGLKLSQGSWFEGRIAAWKQVATGEVLYNELTAVYTNIGQTRRIGFDAQANFKPTSDINLWVAVSKQHGRIVQPNPSNPEQLGNKINHVPEFILSGGIDYRPTDQLRLTLTGNGQSNYEIDPSNLPGRFGGYAVFNAEIAYRLNPKVEIAGQIRNLTNDRYDYVWWDGEKSLHAPADARAAYASLRITL</sequence>
<evidence type="ECO:0000256" key="5">
    <source>
        <dbReference type="ARBA" id="ARBA00022729"/>
    </source>
</evidence>
<evidence type="ECO:0000256" key="10">
    <source>
        <dbReference type="PROSITE-ProRule" id="PRU01360"/>
    </source>
</evidence>
<evidence type="ECO:0000256" key="3">
    <source>
        <dbReference type="ARBA" id="ARBA00022452"/>
    </source>
</evidence>
<dbReference type="Gene3D" id="2.170.130.10">
    <property type="entry name" value="TonB-dependent receptor, plug domain"/>
    <property type="match status" value="1"/>
</dbReference>
<evidence type="ECO:0000256" key="11">
    <source>
        <dbReference type="RuleBase" id="RU003357"/>
    </source>
</evidence>
<dbReference type="InterPro" id="IPR012910">
    <property type="entry name" value="Plug_dom"/>
</dbReference>
<dbReference type="InterPro" id="IPR000531">
    <property type="entry name" value="Beta-barrel_TonB"/>
</dbReference>
<keyword evidence="2 10" id="KW-0813">Transport</keyword>
<dbReference type="GO" id="GO:0044718">
    <property type="term" value="P:siderophore transmembrane transport"/>
    <property type="evidence" value="ECO:0007669"/>
    <property type="project" value="TreeGrafter"/>
</dbReference>
<keyword evidence="4 10" id="KW-0812">Transmembrane</keyword>
<evidence type="ECO:0000256" key="6">
    <source>
        <dbReference type="ARBA" id="ARBA00023077"/>
    </source>
</evidence>
<name>A0A6I4TYE7_9SPHN</name>
<reference evidence="15 16" key="1">
    <citation type="submission" date="2019-12" db="EMBL/GenBank/DDBJ databases">
        <title>Genomic-based taxomic classification of the family Erythrobacteraceae.</title>
        <authorList>
            <person name="Xu L."/>
        </authorList>
    </citation>
    <scope>NUCLEOTIDE SEQUENCE [LARGE SCALE GENOMIC DNA]</scope>
    <source>
        <strain evidence="15 16">S36</strain>
    </source>
</reference>